<dbReference type="Proteomes" id="UP000321518">
    <property type="component" value="Unassembled WGS sequence"/>
</dbReference>
<keyword evidence="1" id="KW-1133">Transmembrane helix</keyword>
<organism evidence="2 3">
    <name type="scientific">Rhodotorula toruloides</name>
    <name type="common">Yeast</name>
    <name type="synonym">Rhodosporidium toruloides</name>
    <dbReference type="NCBI Taxonomy" id="5286"/>
    <lineage>
        <taxon>Eukaryota</taxon>
        <taxon>Fungi</taxon>
        <taxon>Dikarya</taxon>
        <taxon>Basidiomycota</taxon>
        <taxon>Pucciniomycotina</taxon>
        <taxon>Microbotryomycetes</taxon>
        <taxon>Sporidiobolales</taxon>
        <taxon>Sporidiobolaceae</taxon>
        <taxon>Rhodotorula</taxon>
    </lineage>
</organism>
<evidence type="ECO:0000313" key="2">
    <source>
        <dbReference type="EMBL" id="GEM07527.1"/>
    </source>
</evidence>
<feature type="transmembrane region" description="Helical" evidence="1">
    <location>
        <begin position="12"/>
        <end position="32"/>
    </location>
</feature>
<gene>
    <name evidence="2" type="ORF">Rt10032_c03g1544</name>
</gene>
<comment type="caution">
    <text evidence="2">The sequence shown here is derived from an EMBL/GenBank/DDBJ whole genome shotgun (WGS) entry which is preliminary data.</text>
</comment>
<dbReference type="AlphaFoldDB" id="A0A511KAW2"/>
<accession>A0A511KAW2</accession>
<reference evidence="2 3" key="1">
    <citation type="submission" date="2019-07" db="EMBL/GenBank/DDBJ databases">
        <title>Rhodotorula toruloides NBRC10032 genome sequencing.</title>
        <authorList>
            <person name="Shida Y."/>
            <person name="Takaku H."/>
            <person name="Ogasawara W."/>
            <person name="Mori K."/>
        </authorList>
    </citation>
    <scope>NUCLEOTIDE SEQUENCE [LARGE SCALE GENOMIC DNA]</scope>
    <source>
        <strain evidence="2 3">NBRC10032</strain>
    </source>
</reference>
<keyword evidence="1" id="KW-0472">Membrane</keyword>
<evidence type="ECO:0000256" key="1">
    <source>
        <dbReference type="SAM" id="Phobius"/>
    </source>
</evidence>
<sequence>MVSAAEASLGPFYLGTFQLFLSFRFGIHWQQVFDYYRLFPQDRLFTKAAVAVVFFVGSVHTACSVYTV</sequence>
<keyword evidence="1" id="KW-0812">Transmembrane</keyword>
<evidence type="ECO:0000313" key="3">
    <source>
        <dbReference type="Proteomes" id="UP000321518"/>
    </source>
</evidence>
<proteinExistence type="predicted"/>
<feature type="transmembrane region" description="Helical" evidence="1">
    <location>
        <begin position="44"/>
        <end position="67"/>
    </location>
</feature>
<dbReference type="EMBL" id="BJWK01000003">
    <property type="protein sequence ID" value="GEM07527.1"/>
    <property type="molecule type" value="Genomic_DNA"/>
</dbReference>
<protein>
    <submittedName>
        <fullName evidence="2">Uncharacterized protein</fullName>
    </submittedName>
</protein>
<name>A0A511KAW2_RHOTO</name>